<dbReference type="EMBL" id="CP154795">
    <property type="protein sequence ID" value="XAN05778.1"/>
    <property type="molecule type" value="Genomic_DNA"/>
</dbReference>
<evidence type="ECO:0000259" key="6">
    <source>
        <dbReference type="PROSITE" id="PS51078"/>
    </source>
</evidence>
<reference evidence="7 8" key="1">
    <citation type="submission" date="2024-04" db="EMBL/GenBank/DDBJ databases">
        <title>Isolation of an actinomycete strain from pig manure.</title>
        <authorList>
            <person name="Gong T."/>
            <person name="Yu Z."/>
            <person name="An M."/>
            <person name="Wei C."/>
            <person name="Yang W."/>
            <person name="Liu L."/>
        </authorList>
    </citation>
    <scope>NUCLEOTIDE SEQUENCE [LARGE SCALE GENOMIC DNA]</scope>
    <source>
        <strain evidence="7 8">ZF39</strain>
    </source>
</reference>
<evidence type="ECO:0000256" key="3">
    <source>
        <dbReference type="ARBA" id="ARBA00023163"/>
    </source>
</evidence>
<dbReference type="InterPro" id="IPR014757">
    <property type="entry name" value="Tscrpt_reg_IclR_C"/>
</dbReference>
<evidence type="ECO:0000256" key="2">
    <source>
        <dbReference type="ARBA" id="ARBA00023125"/>
    </source>
</evidence>
<dbReference type="InterPro" id="IPR036388">
    <property type="entry name" value="WH-like_DNA-bd_sf"/>
</dbReference>
<evidence type="ECO:0000256" key="4">
    <source>
        <dbReference type="SAM" id="MobiDB-lite"/>
    </source>
</evidence>
<dbReference type="InterPro" id="IPR050707">
    <property type="entry name" value="HTH_MetabolicPath_Reg"/>
</dbReference>
<dbReference type="InterPro" id="IPR005471">
    <property type="entry name" value="Tscrpt_reg_IclR_N"/>
</dbReference>
<keyword evidence="1" id="KW-0805">Transcription regulation</keyword>
<organism evidence="7 8">
    <name type="scientific">Ammonicoccus fulvus</name>
    <dbReference type="NCBI Taxonomy" id="3138240"/>
    <lineage>
        <taxon>Bacteria</taxon>
        <taxon>Bacillati</taxon>
        <taxon>Actinomycetota</taxon>
        <taxon>Actinomycetes</taxon>
        <taxon>Propionibacteriales</taxon>
        <taxon>Propionibacteriaceae</taxon>
        <taxon>Ammonicoccus</taxon>
    </lineage>
</organism>
<dbReference type="InterPro" id="IPR029016">
    <property type="entry name" value="GAF-like_dom_sf"/>
</dbReference>
<dbReference type="RefSeq" id="WP_425307211.1">
    <property type="nucleotide sequence ID" value="NZ_CP154795.1"/>
</dbReference>
<dbReference type="SUPFAM" id="SSF46785">
    <property type="entry name" value="Winged helix' DNA-binding domain"/>
    <property type="match status" value="1"/>
</dbReference>
<dbReference type="Gene3D" id="1.10.10.10">
    <property type="entry name" value="Winged helix-like DNA-binding domain superfamily/Winged helix DNA-binding domain"/>
    <property type="match status" value="1"/>
</dbReference>
<feature type="region of interest" description="Disordered" evidence="4">
    <location>
        <begin position="1"/>
        <end position="36"/>
    </location>
</feature>
<evidence type="ECO:0000313" key="8">
    <source>
        <dbReference type="Proteomes" id="UP001442841"/>
    </source>
</evidence>
<dbReference type="Pfam" id="PF01614">
    <property type="entry name" value="IclR_C"/>
    <property type="match status" value="1"/>
</dbReference>
<gene>
    <name evidence="7" type="ORF">AADG42_00140</name>
</gene>
<dbReference type="PANTHER" id="PTHR30136:SF35">
    <property type="entry name" value="HTH-TYPE TRANSCRIPTIONAL REGULATOR RV1719"/>
    <property type="match status" value="1"/>
</dbReference>
<evidence type="ECO:0000259" key="5">
    <source>
        <dbReference type="PROSITE" id="PS51077"/>
    </source>
</evidence>
<dbReference type="Gene3D" id="3.30.450.40">
    <property type="match status" value="1"/>
</dbReference>
<dbReference type="SMART" id="SM00346">
    <property type="entry name" value="HTH_ICLR"/>
    <property type="match status" value="1"/>
</dbReference>
<feature type="domain" description="IclR-ED" evidence="6">
    <location>
        <begin position="99"/>
        <end position="279"/>
    </location>
</feature>
<sequence length="283" mass="30369">MSLTLPVAHNDVAATRPATHAPHRRRPTPEPAETGGHLASVSKALMLLDIMRSAPGPVGVSMLARDAGMPKSTTFRLLAYLEQSGFVERAGKAYQLGWRLFELGNHVEHCRPSGLREIALPYLADLHARTGMNVHLAVLSGTDVVYLEKIHGLRSIPIGTSVGTRMPATISALGKAMLAYADRATLREVVESGLEGRTPYSLRQPGQLIAQLRETRETGVAYDREESQLGINCVAAPIHADGEVIAALSVCGPTRPVSAEAHADLVRVAARDISRQLTLARAC</sequence>
<dbReference type="Pfam" id="PF09339">
    <property type="entry name" value="HTH_IclR"/>
    <property type="match status" value="1"/>
</dbReference>
<dbReference type="PANTHER" id="PTHR30136">
    <property type="entry name" value="HELIX-TURN-HELIX TRANSCRIPTIONAL REGULATOR, ICLR FAMILY"/>
    <property type="match status" value="1"/>
</dbReference>
<dbReference type="SUPFAM" id="SSF55781">
    <property type="entry name" value="GAF domain-like"/>
    <property type="match status" value="1"/>
</dbReference>
<name>A0ABZ3FLR7_9ACTN</name>
<dbReference type="Proteomes" id="UP001442841">
    <property type="component" value="Chromosome"/>
</dbReference>
<keyword evidence="8" id="KW-1185">Reference proteome</keyword>
<dbReference type="InterPro" id="IPR036390">
    <property type="entry name" value="WH_DNA-bd_sf"/>
</dbReference>
<proteinExistence type="predicted"/>
<evidence type="ECO:0000256" key="1">
    <source>
        <dbReference type="ARBA" id="ARBA00023015"/>
    </source>
</evidence>
<dbReference type="PROSITE" id="PS51077">
    <property type="entry name" value="HTH_ICLR"/>
    <property type="match status" value="1"/>
</dbReference>
<feature type="domain" description="HTH iclR-type" evidence="5">
    <location>
        <begin position="38"/>
        <end position="98"/>
    </location>
</feature>
<evidence type="ECO:0000313" key="7">
    <source>
        <dbReference type="EMBL" id="XAN05778.1"/>
    </source>
</evidence>
<keyword evidence="3" id="KW-0804">Transcription</keyword>
<protein>
    <submittedName>
        <fullName evidence="7">IclR family transcriptional regulator</fullName>
    </submittedName>
</protein>
<accession>A0ABZ3FLR7</accession>
<keyword evidence="2" id="KW-0238">DNA-binding</keyword>
<dbReference type="PROSITE" id="PS51078">
    <property type="entry name" value="ICLR_ED"/>
    <property type="match status" value="1"/>
</dbReference>